<proteinExistence type="predicted"/>
<reference evidence="1" key="2">
    <citation type="submission" date="2020-09" db="EMBL/GenBank/DDBJ databases">
        <authorList>
            <person name="Sun Q."/>
            <person name="Zhou Y."/>
        </authorList>
    </citation>
    <scope>NUCLEOTIDE SEQUENCE</scope>
    <source>
        <strain evidence="1">CGMCC 1.16548</strain>
    </source>
</reference>
<evidence type="ECO:0008006" key="3">
    <source>
        <dbReference type="Google" id="ProtNLM"/>
    </source>
</evidence>
<gene>
    <name evidence="1" type="ORF">GCM10011600_13410</name>
</gene>
<dbReference type="AlphaFoldDB" id="A0A8J3GPX4"/>
<evidence type="ECO:0000313" key="2">
    <source>
        <dbReference type="Proteomes" id="UP000617531"/>
    </source>
</evidence>
<sequence length="194" mass="21269">MATGRRGARGEGVFSARSRKSDVVTDAVLLATAAVRIAVKNLLIVRALREHADFDEQWWRDAVAREFELLAGENEADATRLERVRADTKKKRGRALTPDDYRARDAPVLKRRIRILRRIATRLREIATDEDAVLQLVGEARQSALEEITTARHDPSARATVDPEERAAGLAGLVDDLAALSAEAVSPPASAEPS</sequence>
<dbReference type="RefSeq" id="WP_191282702.1">
    <property type="nucleotide sequence ID" value="NZ_BNAI01000002.1"/>
</dbReference>
<name>A0A8J3GPX4_9MICO</name>
<organism evidence="1 2">
    <name type="scientific">Pseudolysinimonas yzui</name>
    <dbReference type="NCBI Taxonomy" id="2708254"/>
    <lineage>
        <taxon>Bacteria</taxon>
        <taxon>Bacillati</taxon>
        <taxon>Actinomycetota</taxon>
        <taxon>Actinomycetes</taxon>
        <taxon>Micrococcales</taxon>
        <taxon>Microbacteriaceae</taxon>
        <taxon>Pseudolysinimonas</taxon>
    </lineage>
</organism>
<comment type="caution">
    <text evidence="1">The sequence shown here is derived from an EMBL/GenBank/DDBJ whole genome shotgun (WGS) entry which is preliminary data.</text>
</comment>
<keyword evidence="2" id="KW-1185">Reference proteome</keyword>
<protein>
    <recommendedName>
        <fullName evidence="3">Asparagine synthase</fullName>
    </recommendedName>
</protein>
<evidence type="ECO:0000313" key="1">
    <source>
        <dbReference type="EMBL" id="GHF13805.1"/>
    </source>
</evidence>
<dbReference type="EMBL" id="BNAI01000002">
    <property type="protein sequence ID" value="GHF13805.1"/>
    <property type="molecule type" value="Genomic_DNA"/>
</dbReference>
<reference evidence="1" key="1">
    <citation type="journal article" date="2014" name="Int. J. Syst. Evol. Microbiol.">
        <title>Complete genome sequence of Corynebacterium casei LMG S-19264T (=DSM 44701T), isolated from a smear-ripened cheese.</title>
        <authorList>
            <consortium name="US DOE Joint Genome Institute (JGI-PGF)"/>
            <person name="Walter F."/>
            <person name="Albersmeier A."/>
            <person name="Kalinowski J."/>
            <person name="Ruckert C."/>
        </authorList>
    </citation>
    <scope>NUCLEOTIDE SEQUENCE</scope>
    <source>
        <strain evidence="1">CGMCC 1.16548</strain>
    </source>
</reference>
<accession>A0A8J3GPX4</accession>
<dbReference type="Proteomes" id="UP000617531">
    <property type="component" value="Unassembled WGS sequence"/>
</dbReference>